<feature type="transmembrane region" description="Helical" evidence="1">
    <location>
        <begin position="133"/>
        <end position="155"/>
    </location>
</feature>
<dbReference type="PROSITE" id="PS50883">
    <property type="entry name" value="EAL"/>
    <property type="match status" value="1"/>
</dbReference>
<dbReference type="Pfam" id="PF00563">
    <property type="entry name" value="EAL"/>
    <property type="match status" value="1"/>
</dbReference>
<dbReference type="InterPro" id="IPR029787">
    <property type="entry name" value="Nucleotide_cyclase"/>
</dbReference>
<dbReference type="CDD" id="cd01949">
    <property type="entry name" value="GGDEF"/>
    <property type="match status" value="1"/>
</dbReference>
<dbReference type="SMART" id="SM00052">
    <property type="entry name" value="EAL"/>
    <property type="match status" value="1"/>
</dbReference>
<comment type="caution">
    <text evidence="4">The sequence shown here is derived from an EMBL/GenBank/DDBJ whole genome shotgun (WGS) entry which is preliminary data.</text>
</comment>
<dbReference type="PANTHER" id="PTHR44757">
    <property type="entry name" value="DIGUANYLATE CYCLASE DGCP"/>
    <property type="match status" value="1"/>
</dbReference>
<keyword evidence="1" id="KW-0812">Transmembrane</keyword>
<gene>
    <name evidence="4" type="ORF">EEJ31_10570</name>
</gene>
<dbReference type="CDD" id="cd01948">
    <property type="entry name" value="EAL"/>
    <property type="match status" value="1"/>
</dbReference>
<dbReference type="InterPro" id="IPR043128">
    <property type="entry name" value="Rev_trsase/Diguanyl_cyclase"/>
</dbReference>
<name>A0A3M8L1Q1_9MICO</name>
<dbReference type="Proteomes" id="UP000279859">
    <property type="component" value="Unassembled WGS sequence"/>
</dbReference>
<feature type="transmembrane region" description="Helical" evidence="1">
    <location>
        <begin position="74"/>
        <end position="98"/>
    </location>
</feature>
<feature type="domain" description="EAL" evidence="2">
    <location>
        <begin position="544"/>
        <end position="795"/>
    </location>
</feature>
<dbReference type="InterPro" id="IPR001633">
    <property type="entry name" value="EAL_dom"/>
</dbReference>
<dbReference type="Pfam" id="PF00990">
    <property type="entry name" value="GGDEF"/>
    <property type="match status" value="1"/>
</dbReference>
<dbReference type="RefSeq" id="WP_123046272.1">
    <property type="nucleotide sequence ID" value="NZ_RDSR01000018.1"/>
</dbReference>
<feature type="transmembrane region" description="Helical" evidence="1">
    <location>
        <begin position="105"/>
        <end position="127"/>
    </location>
</feature>
<keyword evidence="5" id="KW-1185">Reference proteome</keyword>
<feature type="transmembrane region" description="Helical" evidence="1">
    <location>
        <begin position="222"/>
        <end position="244"/>
    </location>
</feature>
<dbReference type="PANTHER" id="PTHR44757:SF2">
    <property type="entry name" value="BIOFILM ARCHITECTURE MAINTENANCE PROTEIN MBAA"/>
    <property type="match status" value="1"/>
</dbReference>
<dbReference type="PROSITE" id="PS50887">
    <property type="entry name" value="GGDEF"/>
    <property type="match status" value="1"/>
</dbReference>
<dbReference type="SUPFAM" id="SSF55073">
    <property type="entry name" value="Nucleotide cyclase"/>
    <property type="match status" value="1"/>
</dbReference>
<dbReference type="Gene3D" id="3.30.70.270">
    <property type="match status" value="1"/>
</dbReference>
<dbReference type="EMBL" id="RDSR01000018">
    <property type="protein sequence ID" value="RNE59205.1"/>
    <property type="molecule type" value="Genomic_DNA"/>
</dbReference>
<dbReference type="SMART" id="SM00267">
    <property type="entry name" value="GGDEF"/>
    <property type="match status" value="1"/>
</dbReference>
<dbReference type="InterPro" id="IPR035919">
    <property type="entry name" value="EAL_sf"/>
</dbReference>
<reference evidence="4 5" key="1">
    <citation type="submission" date="2018-11" db="EMBL/GenBank/DDBJ databases">
        <title>Cryobacterium sp. nov., isolated from rhizosphere soil of lettuce.</title>
        <authorList>
            <person name="Wang Y."/>
        </authorList>
    </citation>
    <scope>NUCLEOTIDE SEQUENCE [LARGE SCALE GENOMIC DNA]</scope>
    <source>
        <strain evidence="4 5">NEAU-85</strain>
    </source>
</reference>
<dbReference type="InterPro" id="IPR000160">
    <property type="entry name" value="GGDEF_dom"/>
</dbReference>
<evidence type="ECO:0000259" key="3">
    <source>
        <dbReference type="PROSITE" id="PS50887"/>
    </source>
</evidence>
<evidence type="ECO:0000313" key="4">
    <source>
        <dbReference type="EMBL" id="RNE59205.1"/>
    </source>
</evidence>
<keyword evidence="1" id="KW-1133">Transmembrane helix</keyword>
<dbReference type="OrthoDB" id="23692at2"/>
<organism evidence="4 5">
    <name type="scientific">Cryobacterium tepidiphilum</name>
    <dbReference type="NCBI Taxonomy" id="2486026"/>
    <lineage>
        <taxon>Bacteria</taxon>
        <taxon>Bacillati</taxon>
        <taxon>Actinomycetota</taxon>
        <taxon>Actinomycetes</taxon>
        <taxon>Micrococcales</taxon>
        <taxon>Microbacteriaceae</taxon>
        <taxon>Cryobacterium</taxon>
    </lineage>
</organism>
<sequence length="861" mass="91120">MAVSARRLGLWGFAGIGAALIGQALLLLGGSSGMDWAIAVMALICVATLEYNRFPLSRAPHRTPVVSLPVLVLPALAASVPFGTAAGLVALGVLLALVRTRQLVVVLYGAGLAGAGSMVSVGVSLLLGDAGMLHPAASALGTLAYLVFVLAVELLRVGSFRGTSVDAAVDELTMMTGSQVSGGLATISPARLGAVAFAGVVTSALASYASSSGVPLFALGSAAQNSVVVLVLLVLLSVLAQSLIRGVVMRRRLRGLIVGAMRLAETGRHSTPAAIDLNDPNAATPSVIETLYRSVLRSVGVEQVGLRDTPPGVGEIGARIRLSKDVTRFVVARRDPMDKHFSPEDSDLLGALAFTANVVIKDRYNIGGLTARANTDALTGLPNYGAFKEALANINDHREYSEALAVLFIDLDDFKLLNDRYGHDVGDRVLSELGRRLRKVVRNGDVVARVGGDEFVIILTRLVSLAQAKLLAERVMEETSRRLTVGPVTFAPVLSIGLAYSAHRETDVSQLVKDADHSMLAIKKWRRGGGIAEESTINISAHRSSEMNDIVARAIDDEQLELVFQPIVSLVTGQIWAFEALVRYTHPVLGVVSPASLVQKAKDIGKLDDLTRQVAGKAMRAAAEFRLAQASIVCVTVNIDANQLMPDRVGSFIEALVVEYPALSLCLELNERSVSRVSETVRDQAERLRDMGVLVALDDYGSQGSSVDALVRVPMDILKIDRSLADNLADVRQQEILRALQGFGDNLEYSMIVEGVESAETAANLASLGIRSAQGYYFGSPRGLEATLSRLEAFGSAAVVPASVAHETQAEPPVVDDVSTAPIEQQGQNHPLGMQAAEQFALFAAEQRAVAEAALEDSASG</sequence>
<dbReference type="Gene3D" id="3.20.20.450">
    <property type="entry name" value="EAL domain"/>
    <property type="match status" value="1"/>
</dbReference>
<feature type="domain" description="GGDEF" evidence="3">
    <location>
        <begin position="402"/>
        <end position="535"/>
    </location>
</feature>
<dbReference type="SUPFAM" id="SSF141868">
    <property type="entry name" value="EAL domain-like"/>
    <property type="match status" value="1"/>
</dbReference>
<dbReference type="InterPro" id="IPR052155">
    <property type="entry name" value="Biofilm_reg_signaling"/>
</dbReference>
<evidence type="ECO:0000313" key="5">
    <source>
        <dbReference type="Proteomes" id="UP000279859"/>
    </source>
</evidence>
<evidence type="ECO:0000256" key="1">
    <source>
        <dbReference type="SAM" id="Phobius"/>
    </source>
</evidence>
<proteinExistence type="predicted"/>
<dbReference type="AlphaFoldDB" id="A0A3M8L1Q1"/>
<feature type="transmembrane region" description="Helical" evidence="1">
    <location>
        <begin position="12"/>
        <end position="29"/>
    </location>
</feature>
<keyword evidence="1" id="KW-0472">Membrane</keyword>
<dbReference type="NCBIfam" id="TIGR00254">
    <property type="entry name" value="GGDEF"/>
    <property type="match status" value="1"/>
</dbReference>
<protein>
    <submittedName>
        <fullName evidence="4">EAL domain-containing protein</fullName>
    </submittedName>
</protein>
<accession>A0A3M8L1Q1</accession>
<evidence type="ECO:0000259" key="2">
    <source>
        <dbReference type="PROSITE" id="PS50883"/>
    </source>
</evidence>